<dbReference type="EMBL" id="JAGPNK010000039">
    <property type="protein sequence ID" value="KAH7303117.1"/>
    <property type="molecule type" value="Genomic_DNA"/>
</dbReference>
<evidence type="ECO:0000259" key="1">
    <source>
        <dbReference type="Pfam" id="PF06985"/>
    </source>
</evidence>
<dbReference type="EMBL" id="JAGPNK010000029">
    <property type="protein sequence ID" value="KAH7303752.1"/>
    <property type="molecule type" value="Genomic_DNA"/>
</dbReference>
<dbReference type="OrthoDB" id="674604at2759"/>
<name>A0A8K0SD64_9HYPO</name>
<evidence type="ECO:0000313" key="4">
    <source>
        <dbReference type="Proteomes" id="UP000813444"/>
    </source>
</evidence>
<dbReference type="PANTHER" id="PTHR10622:SF11">
    <property type="entry name" value="HET-DOMAIN-CONTAINING PROTEIN"/>
    <property type="match status" value="1"/>
</dbReference>
<dbReference type="Proteomes" id="UP000813444">
    <property type="component" value="Unassembled WGS sequence"/>
</dbReference>
<protein>
    <submittedName>
        <fullName evidence="2">Heterokaryon incompatibility protein-domain-containing protein</fullName>
    </submittedName>
</protein>
<sequence>MRLLTRNGSGKISLKEFSHNKIPPYAILSHTWGDEEVIFKDISDGGVENKLGYGKIRFCGEQAARDGWQYFWVDTCCIDKSSSAELGESINSMFLWYQNAAVCYVYLADVSSTTGDPSSWETAFRNSKWFTRGWTLQELVAPESVEFFSREGVHLGSKKSLERCISEITGIPIEALQASQDLSEFSVAERMAWMQGRETTREEDMAYSLLGIFNVHMPLIYSEGRDNALMRLEEQIKKSKQVYHHPRAE</sequence>
<dbReference type="PANTHER" id="PTHR10622">
    <property type="entry name" value="HET DOMAIN-CONTAINING PROTEIN"/>
    <property type="match status" value="1"/>
</dbReference>
<accession>A0A8K0SD64</accession>
<organism evidence="2 4">
    <name type="scientific">Stachybotrys elegans</name>
    <dbReference type="NCBI Taxonomy" id="80388"/>
    <lineage>
        <taxon>Eukaryota</taxon>
        <taxon>Fungi</taxon>
        <taxon>Dikarya</taxon>
        <taxon>Ascomycota</taxon>
        <taxon>Pezizomycotina</taxon>
        <taxon>Sordariomycetes</taxon>
        <taxon>Hypocreomycetidae</taxon>
        <taxon>Hypocreales</taxon>
        <taxon>Stachybotryaceae</taxon>
        <taxon>Stachybotrys</taxon>
    </lineage>
</organism>
<dbReference type="Pfam" id="PF06985">
    <property type="entry name" value="HET"/>
    <property type="match status" value="1"/>
</dbReference>
<gene>
    <name evidence="2" type="ORF">B0I35DRAFT_182002</name>
    <name evidence="3" type="ORF">B0I35DRAFT_364478</name>
</gene>
<dbReference type="InterPro" id="IPR010730">
    <property type="entry name" value="HET"/>
</dbReference>
<evidence type="ECO:0000313" key="3">
    <source>
        <dbReference type="EMBL" id="KAH7303752.1"/>
    </source>
</evidence>
<dbReference type="AlphaFoldDB" id="A0A8K0SD64"/>
<proteinExistence type="predicted"/>
<keyword evidence="4" id="KW-1185">Reference proteome</keyword>
<comment type="caution">
    <text evidence="2">The sequence shown here is derived from an EMBL/GenBank/DDBJ whole genome shotgun (WGS) entry which is preliminary data.</text>
</comment>
<evidence type="ECO:0000313" key="2">
    <source>
        <dbReference type="EMBL" id="KAH7303117.1"/>
    </source>
</evidence>
<feature type="domain" description="Heterokaryon incompatibility" evidence="1">
    <location>
        <begin position="25"/>
        <end position="116"/>
    </location>
</feature>
<reference evidence="2" key="1">
    <citation type="journal article" date="2021" name="Nat. Commun.">
        <title>Genetic determinants of endophytism in the Arabidopsis root mycobiome.</title>
        <authorList>
            <person name="Mesny F."/>
            <person name="Miyauchi S."/>
            <person name="Thiergart T."/>
            <person name="Pickel B."/>
            <person name="Atanasova L."/>
            <person name="Karlsson M."/>
            <person name="Huettel B."/>
            <person name="Barry K.W."/>
            <person name="Haridas S."/>
            <person name="Chen C."/>
            <person name="Bauer D."/>
            <person name="Andreopoulos W."/>
            <person name="Pangilinan J."/>
            <person name="LaButti K."/>
            <person name="Riley R."/>
            <person name="Lipzen A."/>
            <person name="Clum A."/>
            <person name="Drula E."/>
            <person name="Henrissat B."/>
            <person name="Kohler A."/>
            <person name="Grigoriev I.V."/>
            <person name="Martin F.M."/>
            <person name="Hacquard S."/>
        </authorList>
    </citation>
    <scope>NUCLEOTIDE SEQUENCE</scope>
    <source>
        <strain evidence="2">MPI-CAGE-CH-0235</strain>
    </source>
</reference>